<dbReference type="PANTHER" id="PTHR12147">
    <property type="entry name" value="METALLOPEPTIDASE M28 FAMILY MEMBER"/>
    <property type="match status" value="1"/>
</dbReference>
<dbReference type="EMBL" id="UNSC01000005">
    <property type="protein sequence ID" value="SZD73379.1"/>
    <property type="molecule type" value="Genomic_DNA"/>
</dbReference>
<evidence type="ECO:0000313" key="3">
    <source>
        <dbReference type="Proteomes" id="UP000262142"/>
    </source>
</evidence>
<dbReference type="InterPro" id="IPR007484">
    <property type="entry name" value="Peptidase_M28"/>
</dbReference>
<keyword evidence="3" id="KW-1185">Reference proteome</keyword>
<dbReference type="GO" id="GO:0006508">
    <property type="term" value="P:proteolysis"/>
    <property type="evidence" value="ECO:0007669"/>
    <property type="project" value="InterPro"/>
</dbReference>
<dbReference type="EC" id="3.4.11.10" evidence="2"/>
<dbReference type="CDD" id="cd05660">
    <property type="entry name" value="M28_like_PA"/>
    <property type="match status" value="1"/>
</dbReference>
<gene>
    <name evidence="2" type="ORF">SAMEA104719789_01186</name>
</gene>
<dbReference type="RefSeq" id="WP_119059474.1">
    <property type="nucleotide sequence ID" value="NZ_UNSC01000005.1"/>
</dbReference>
<dbReference type="GO" id="GO:0004177">
    <property type="term" value="F:aminopeptidase activity"/>
    <property type="evidence" value="ECO:0007669"/>
    <property type="project" value="UniProtKB-KW"/>
</dbReference>
<evidence type="ECO:0000313" key="2">
    <source>
        <dbReference type="EMBL" id="SZD73379.1"/>
    </source>
</evidence>
<organism evidence="2 3">
    <name type="scientific">Candidatus Ornithobacterium hominis</name>
    <dbReference type="NCBI Taxonomy" id="2497989"/>
    <lineage>
        <taxon>Bacteria</taxon>
        <taxon>Pseudomonadati</taxon>
        <taxon>Bacteroidota</taxon>
        <taxon>Flavobacteriia</taxon>
        <taxon>Flavobacteriales</taxon>
        <taxon>Weeksellaceae</taxon>
        <taxon>Ornithobacterium</taxon>
    </lineage>
</organism>
<protein>
    <submittedName>
        <fullName evidence="2">Bacterial leucyl aminopeptidase</fullName>
        <ecNumber evidence="2">3.4.11.10</ecNumber>
    </submittedName>
</protein>
<keyword evidence="2" id="KW-0031">Aminopeptidase</keyword>
<feature type="domain" description="Peptidase M28" evidence="1">
    <location>
        <begin position="114"/>
        <end position="324"/>
    </location>
</feature>
<dbReference type="PANTHER" id="PTHR12147:SF26">
    <property type="entry name" value="PEPTIDASE M28 DOMAIN-CONTAINING PROTEIN"/>
    <property type="match status" value="1"/>
</dbReference>
<dbReference type="OrthoDB" id="9778250at2"/>
<dbReference type="AlphaFoldDB" id="A0A383U1T5"/>
<dbReference type="Proteomes" id="UP000262142">
    <property type="component" value="Unassembled WGS sequence"/>
</dbReference>
<dbReference type="InterPro" id="IPR045175">
    <property type="entry name" value="M28_fam"/>
</dbReference>
<dbReference type="GO" id="GO:0008235">
    <property type="term" value="F:metalloexopeptidase activity"/>
    <property type="evidence" value="ECO:0007669"/>
    <property type="project" value="InterPro"/>
</dbReference>
<dbReference type="SUPFAM" id="SSF53187">
    <property type="entry name" value="Zn-dependent exopeptidases"/>
    <property type="match status" value="1"/>
</dbReference>
<dbReference type="Gene3D" id="3.40.630.10">
    <property type="entry name" value="Zn peptidases"/>
    <property type="match status" value="1"/>
</dbReference>
<accession>A0A383U1T5</accession>
<reference evidence="2 3" key="1">
    <citation type="submission" date="2018-09" db="EMBL/GenBank/DDBJ databases">
        <authorList>
            <consortium name="Pathogen Informatics"/>
        </authorList>
    </citation>
    <scope>NUCLEOTIDE SEQUENCE [LARGE SCALE GENOMIC DNA]</scope>
    <source>
        <strain evidence="2 3">OH-22767</strain>
    </source>
</reference>
<proteinExistence type="predicted"/>
<name>A0A383U1T5_9FLAO</name>
<keyword evidence="2" id="KW-0645">Protease</keyword>
<keyword evidence="2" id="KW-0378">Hydrolase</keyword>
<dbReference type="Pfam" id="PF04389">
    <property type="entry name" value="Peptidase_M28"/>
    <property type="match status" value="1"/>
</dbReference>
<sequence length="339" mass="38589">MNLKILLLSFCSVIFSQCQSQNEVKNVLPKIETLDFKPEYLELIDSIEVKKELYVYAGDEMKGREAGTENEALATDFLVEKYKDLEIKGAGENGDYLQAIPKGTFRAMEEVGHNVIAKIEGSEKPDEYIVISAHLDHVGEQYGEIFNGADDNGSGTIAILNIAKAFKKLEQKGFKPKRSLIFLHVTGEEKGLLGSKYYVENSWFPLGNAVANLNIDMIGRVDEKHQNQPNYLYLIGGTRLSKELGSIAEKLNENHFGLALDYTYDAPDHPERLYYRSDHYNFAKNNIPSIFFFNGIHEDYHKPTDTADKINYPLLTKRTQYVFAIAWELANRKERLKLD</sequence>
<evidence type="ECO:0000259" key="1">
    <source>
        <dbReference type="Pfam" id="PF04389"/>
    </source>
</evidence>